<accession>A0A1X4XVU6</accession>
<dbReference type="EMBL" id="MDSU01000018">
    <property type="protein sequence ID" value="OSS41651.1"/>
    <property type="molecule type" value="Genomic_DNA"/>
</dbReference>
<name>A0A1X4XVU6_9BACT</name>
<dbReference type="RefSeq" id="WP_086033891.1">
    <property type="nucleotide sequence ID" value="NZ_MDSU01000018.1"/>
</dbReference>
<reference evidence="1 2" key="1">
    <citation type="journal article" date="2017" name="Front. Microbiol.">
        <title>Genome Sequence of Desulfurella amilsii Strain TR1 and Comparative Genomics of Desulfurellaceae Family.</title>
        <authorList>
            <person name="Florentino A.P."/>
            <person name="Stams A.J."/>
            <person name="Sanchez-Andrea I."/>
        </authorList>
    </citation>
    <scope>NUCLEOTIDE SEQUENCE [LARGE SCALE GENOMIC DNA]</scope>
    <source>
        <strain evidence="1 2">TR1</strain>
    </source>
</reference>
<dbReference type="AlphaFoldDB" id="A0A1X4XVU6"/>
<dbReference type="InterPro" id="IPR011335">
    <property type="entry name" value="Restrct_endonuc-II-like"/>
</dbReference>
<sequence length="427" mass="50731">MTSVSLPDLPKGKEFEEYISAFFQLMGNYIERNIIEREVEEILELDIVATDYRSSPPEIKLLEVKSGEWGFPDLFKVRGWMDYLNISKWVFVASKEKDKIDFFKEKAKRLNIDLVVIPNIKDVDISVWRFSYWVERNLLKHLNHKKKSQPDKKCFRALEDYYFKVNSEIFFTESIIQKVHTLYSIFQEFPRISAKCGNELIGNTFDKEYYDLPKKIYEDTYYECSYNDIQISTFIEHRARLAILKSAIDYRLDKDAGIKDKTKNLKISDDIILKDLPQSFKEGLDVIFKDKYFHKYPLFWQWFMWLFGGFILKDYEEKEYEVLSQKTGIPIEEIPNALKAYQILFPRDGGWFMDLPSSNIKLMKMFPVPFMGIGANYRRLLYTESGKFEDLNLTGMYTLNDLIKWNNLTVEVLRGKRDYLPFSRSTL</sequence>
<dbReference type="Proteomes" id="UP000194141">
    <property type="component" value="Unassembled WGS sequence"/>
</dbReference>
<dbReference type="OrthoDB" id="3918894at2"/>
<proteinExistence type="predicted"/>
<gene>
    <name evidence="1" type="ORF">DESAMIL20_1204</name>
</gene>
<evidence type="ECO:0000313" key="2">
    <source>
        <dbReference type="Proteomes" id="UP000194141"/>
    </source>
</evidence>
<organism evidence="1 2">
    <name type="scientific">Desulfurella amilsii</name>
    <dbReference type="NCBI Taxonomy" id="1562698"/>
    <lineage>
        <taxon>Bacteria</taxon>
        <taxon>Pseudomonadati</taxon>
        <taxon>Campylobacterota</taxon>
        <taxon>Desulfurellia</taxon>
        <taxon>Desulfurellales</taxon>
        <taxon>Desulfurellaceae</taxon>
        <taxon>Desulfurella</taxon>
    </lineage>
</organism>
<keyword evidence="2" id="KW-1185">Reference proteome</keyword>
<protein>
    <submittedName>
        <fullName evidence="1">Uncharacterized protein</fullName>
    </submittedName>
</protein>
<dbReference type="SUPFAM" id="SSF52980">
    <property type="entry name" value="Restriction endonuclease-like"/>
    <property type="match status" value="1"/>
</dbReference>
<comment type="caution">
    <text evidence="1">The sequence shown here is derived from an EMBL/GenBank/DDBJ whole genome shotgun (WGS) entry which is preliminary data.</text>
</comment>
<evidence type="ECO:0000313" key="1">
    <source>
        <dbReference type="EMBL" id="OSS41651.1"/>
    </source>
</evidence>